<gene>
    <name evidence="1" type="ORF">ZHAS_00019121</name>
</gene>
<dbReference type="AlphaFoldDB" id="A0A084WLH3"/>
<dbReference type="VEuPathDB" id="VectorBase:ASIC019121"/>
<dbReference type="EMBL" id="KE525350">
    <property type="protein sequence ID" value="KFB51067.1"/>
    <property type="molecule type" value="Genomic_DNA"/>
</dbReference>
<keyword evidence="3" id="KW-1185">Reference proteome</keyword>
<evidence type="ECO:0000313" key="2">
    <source>
        <dbReference type="EnsemblMetazoa" id="ASIC019121-PA"/>
    </source>
</evidence>
<evidence type="ECO:0000313" key="3">
    <source>
        <dbReference type="Proteomes" id="UP000030765"/>
    </source>
</evidence>
<reference evidence="2" key="2">
    <citation type="submission" date="2020-05" db="UniProtKB">
        <authorList>
            <consortium name="EnsemblMetazoa"/>
        </authorList>
    </citation>
    <scope>IDENTIFICATION</scope>
</reference>
<dbReference type="Proteomes" id="UP000030765">
    <property type="component" value="Unassembled WGS sequence"/>
</dbReference>
<name>A0A084WLH3_ANOSI</name>
<dbReference type="EMBL" id="ATLV01024242">
    <property type="status" value="NOT_ANNOTATED_CDS"/>
    <property type="molecule type" value="Genomic_DNA"/>
</dbReference>
<organism evidence="1">
    <name type="scientific">Anopheles sinensis</name>
    <name type="common">Mosquito</name>
    <dbReference type="NCBI Taxonomy" id="74873"/>
    <lineage>
        <taxon>Eukaryota</taxon>
        <taxon>Metazoa</taxon>
        <taxon>Ecdysozoa</taxon>
        <taxon>Arthropoda</taxon>
        <taxon>Hexapoda</taxon>
        <taxon>Insecta</taxon>
        <taxon>Pterygota</taxon>
        <taxon>Neoptera</taxon>
        <taxon>Endopterygota</taxon>
        <taxon>Diptera</taxon>
        <taxon>Nematocera</taxon>
        <taxon>Culicoidea</taxon>
        <taxon>Culicidae</taxon>
        <taxon>Anophelinae</taxon>
        <taxon>Anopheles</taxon>
    </lineage>
</organism>
<accession>A0A084WLH3</accession>
<reference evidence="1 3" key="1">
    <citation type="journal article" date="2014" name="BMC Genomics">
        <title>Genome sequence of Anopheles sinensis provides insight into genetics basis of mosquito competence for malaria parasites.</title>
        <authorList>
            <person name="Zhou D."/>
            <person name="Zhang D."/>
            <person name="Ding G."/>
            <person name="Shi L."/>
            <person name="Hou Q."/>
            <person name="Ye Y."/>
            <person name="Xu Y."/>
            <person name="Zhou H."/>
            <person name="Xiong C."/>
            <person name="Li S."/>
            <person name="Yu J."/>
            <person name="Hong S."/>
            <person name="Yu X."/>
            <person name="Zou P."/>
            <person name="Chen C."/>
            <person name="Chang X."/>
            <person name="Wang W."/>
            <person name="Lv Y."/>
            <person name="Sun Y."/>
            <person name="Ma L."/>
            <person name="Shen B."/>
            <person name="Zhu C."/>
        </authorList>
    </citation>
    <scope>NUCLEOTIDE SEQUENCE [LARGE SCALE GENOMIC DNA]</scope>
</reference>
<proteinExistence type="predicted"/>
<sequence>MIEWRDSHNVHPAIRDRSGQIERCITRGDDAHVASLGLHIFSPIMAIDWGSAGGLSTLLPTTTINAGER</sequence>
<evidence type="ECO:0000313" key="1">
    <source>
        <dbReference type="EMBL" id="KFB51067.1"/>
    </source>
</evidence>
<protein>
    <submittedName>
        <fullName evidence="1 2">Uncharacterized protein</fullName>
    </submittedName>
</protein>
<dbReference type="EnsemblMetazoa" id="ASIC019121-RA">
    <property type="protein sequence ID" value="ASIC019121-PA"/>
    <property type="gene ID" value="ASIC019121"/>
</dbReference>